<dbReference type="EMBL" id="ML208334">
    <property type="protein sequence ID" value="TFK69229.1"/>
    <property type="molecule type" value="Genomic_DNA"/>
</dbReference>
<protein>
    <submittedName>
        <fullName evidence="1">Uncharacterized protein</fullName>
    </submittedName>
</protein>
<evidence type="ECO:0000313" key="1">
    <source>
        <dbReference type="EMBL" id="TFK69229.1"/>
    </source>
</evidence>
<sequence>MPPRAKKQKKNATDEPSSGTSTSKKGKAKVTPEASTSNASTVASTSAGLLKRVDIKQTAKIFELSIEVFMEILSYFPASPIPTRVSMALLPPSSTERTEILRALSQTCQSFRDIFLDMLWQRVEVCTVKVAFAKTGMSGKSYMVAGEDPAGAWYIAISDLLLTICKGLVANPSYAPRVQIFNAAITRCNSEAVLGSLVRCLKSLPNLHTLQIYRAHTQMTTHFKITFEGHLLPQIRTIILPTYAHNVLRCCPNVTTVVCNGGDGSQLISAIQKVCKKIEVMDGFPLGDTRLVKRIPKAAPTLRILRMYGRTTPELRTILSPIKDLQLQEIVRPV</sequence>
<organism evidence="1 2">
    <name type="scientific">Pluteus cervinus</name>
    <dbReference type="NCBI Taxonomy" id="181527"/>
    <lineage>
        <taxon>Eukaryota</taxon>
        <taxon>Fungi</taxon>
        <taxon>Dikarya</taxon>
        <taxon>Basidiomycota</taxon>
        <taxon>Agaricomycotina</taxon>
        <taxon>Agaricomycetes</taxon>
        <taxon>Agaricomycetidae</taxon>
        <taxon>Agaricales</taxon>
        <taxon>Pluteineae</taxon>
        <taxon>Pluteaceae</taxon>
        <taxon>Pluteus</taxon>
    </lineage>
</organism>
<accession>A0ACD3AVD7</accession>
<dbReference type="Proteomes" id="UP000308600">
    <property type="component" value="Unassembled WGS sequence"/>
</dbReference>
<proteinExistence type="predicted"/>
<evidence type="ECO:0000313" key="2">
    <source>
        <dbReference type="Proteomes" id="UP000308600"/>
    </source>
</evidence>
<gene>
    <name evidence="1" type="ORF">BDN72DRAFT_840707</name>
</gene>
<name>A0ACD3AVD7_9AGAR</name>
<keyword evidence="2" id="KW-1185">Reference proteome</keyword>
<reference evidence="1 2" key="1">
    <citation type="journal article" date="2019" name="Nat. Ecol. Evol.">
        <title>Megaphylogeny resolves global patterns of mushroom evolution.</title>
        <authorList>
            <person name="Varga T."/>
            <person name="Krizsan K."/>
            <person name="Foldi C."/>
            <person name="Dima B."/>
            <person name="Sanchez-Garcia M."/>
            <person name="Sanchez-Ramirez S."/>
            <person name="Szollosi G.J."/>
            <person name="Szarkandi J.G."/>
            <person name="Papp V."/>
            <person name="Albert L."/>
            <person name="Andreopoulos W."/>
            <person name="Angelini C."/>
            <person name="Antonin V."/>
            <person name="Barry K.W."/>
            <person name="Bougher N.L."/>
            <person name="Buchanan P."/>
            <person name="Buyck B."/>
            <person name="Bense V."/>
            <person name="Catcheside P."/>
            <person name="Chovatia M."/>
            <person name="Cooper J."/>
            <person name="Damon W."/>
            <person name="Desjardin D."/>
            <person name="Finy P."/>
            <person name="Geml J."/>
            <person name="Haridas S."/>
            <person name="Hughes K."/>
            <person name="Justo A."/>
            <person name="Karasinski D."/>
            <person name="Kautmanova I."/>
            <person name="Kiss B."/>
            <person name="Kocsube S."/>
            <person name="Kotiranta H."/>
            <person name="LaButti K.M."/>
            <person name="Lechner B.E."/>
            <person name="Liimatainen K."/>
            <person name="Lipzen A."/>
            <person name="Lukacs Z."/>
            <person name="Mihaltcheva S."/>
            <person name="Morgado L.N."/>
            <person name="Niskanen T."/>
            <person name="Noordeloos M.E."/>
            <person name="Ohm R.A."/>
            <person name="Ortiz-Santana B."/>
            <person name="Ovrebo C."/>
            <person name="Racz N."/>
            <person name="Riley R."/>
            <person name="Savchenko A."/>
            <person name="Shiryaev A."/>
            <person name="Soop K."/>
            <person name="Spirin V."/>
            <person name="Szebenyi C."/>
            <person name="Tomsovsky M."/>
            <person name="Tulloss R.E."/>
            <person name="Uehling J."/>
            <person name="Grigoriev I.V."/>
            <person name="Vagvolgyi C."/>
            <person name="Papp T."/>
            <person name="Martin F.M."/>
            <person name="Miettinen O."/>
            <person name="Hibbett D.S."/>
            <person name="Nagy L.G."/>
        </authorList>
    </citation>
    <scope>NUCLEOTIDE SEQUENCE [LARGE SCALE GENOMIC DNA]</scope>
    <source>
        <strain evidence="1 2">NL-1719</strain>
    </source>
</reference>